<evidence type="ECO:0000256" key="1">
    <source>
        <dbReference type="SAM" id="Phobius"/>
    </source>
</evidence>
<evidence type="ECO:0000313" key="2">
    <source>
        <dbReference type="EMBL" id="ELN6933792.1"/>
    </source>
</evidence>
<protein>
    <submittedName>
        <fullName evidence="2">Uncharacterized protein</fullName>
    </submittedName>
</protein>
<feature type="transmembrane region" description="Helical" evidence="1">
    <location>
        <begin position="31"/>
        <end position="50"/>
    </location>
</feature>
<dbReference type="AlphaFoldDB" id="A0AAI9CWN5"/>
<keyword evidence="1" id="KW-1133">Transmembrane helix</keyword>
<name>A0AAI9CWN5_9VIBR</name>
<proteinExistence type="predicted"/>
<dbReference type="InterPro" id="IPR021096">
    <property type="entry name" value="Vibrio_phage_VSK_Orf152"/>
</dbReference>
<sequence>MFPDASCCLNSPRVIQLERLKRSRKLIWKKFNGLGLTCISMACGALALLISDPVMPLSQCVLCILC</sequence>
<dbReference type="Proteomes" id="UP001253463">
    <property type="component" value="Unassembled WGS sequence"/>
</dbReference>
<accession>A0AAI9CWN5</accession>
<keyword evidence="1" id="KW-0812">Transmembrane</keyword>
<comment type="caution">
    <text evidence="2">The sequence shown here is derived from an EMBL/GenBank/DDBJ whole genome shotgun (WGS) entry which is preliminary data.</text>
</comment>
<reference evidence="2" key="1">
    <citation type="submission" date="2023-10" db="EMBL/GenBank/DDBJ databases">
        <authorList>
            <consortium name="PulseNet: The National Subtyping Network for Foodborne Disease Surveillance"/>
        </authorList>
    </citation>
    <scope>NUCLEOTIDE SEQUENCE</scope>
    <source>
        <strain evidence="2">PNUSAV004886</strain>
    </source>
</reference>
<gene>
    <name evidence="2" type="ORF">RZY48_003241</name>
</gene>
<evidence type="ECO:0000313" key="3">
    <source>
        <dbReference type="Proteomes" id="UP001253463"/>
    </source>
</evidence>
<organism evidence="2 3">
    <name type="scientific">Vibrio navarrensis</name>
    <dbReference type="NCBI Taxonomy" id="29495"/>
    <lineage>
        <taxon>Bacteria</taxon>
        <taxon>Pseudomonadati</taxon>
        <taxon>Pseudomonadota</taxon>
        <taxon>Gammaproteobacteria</taxon>
        <taxon>Vibrionales</taxon>
        <taxon>Vibrionaceae</taxon>
        <taxon>Vibrio</taxon>
    </lineage>
</organism>
<keyword evidence="1" id="KW-0472">Membrane</keyword>
<dbReference type="Pfam" id="PF12472">
    <property type="entry name" value="DUF3693"/>
    <property type="match status" value="1"/>
</dbReference>
<dbReference type="EMBL" id="ABNSCA010000010">
    <property type="protein sequence ID" value="ELN6933792.1"/>
    <property type="molecule type" value="Genomic_DNA"/>
</dbReference>